<sequence length="152" mass="17543">MTASERDYKQSQGKDLFVKGFSLPSISEITGVGIKTLGAWRDDGQWEKERELNNIRPSEIKKLILQYVIDIKEGRRPMHKADDLSKIAAAFDRLNDSRKRAVYTMESLDGFSQFMMVLAGNSTGKKREDLLELLKNSRMYFDKYVNELLQND</sequence>
<evidence type="ECO:0000313" key="2">
    <source>
        <dbReference type="Proteomes" id="UP000199354"/>
    </source>
</evidence>
<keyword evidence="2" id="KW-1185">Reference proteome</keyword>
<name>A0A1G5K1X5_9FLAO</name>
<proteinExistence type="predicted"/>
<dbReference type="OrthoDB" id="1268975at2"/>
<dbReference type="STRING" id="490189.SAMN02927903_03039"/>
<gene>
    <name evidence="1" type="ORF">SAMN02927903_03039</name>
</gene>
<dbReference type="Proteomes" id="UP000199354">
    <property type="component" value="Unassembled WGS sequence"/>
</dbReference>
<evidence type="ECO:0000313" key="1">
    <source>
        <dbReference type="EMBL" id="SCY94603.1"/>
    </source>
</evidence>
<dbReference type="AlphaFoldDB" id="A0A1G5K1X5"/>
<reference evidence="1 2" key="1">
    <citation type="submission" date="2016-10" db="EMBL/GenBank/DDBJ databases">
        <authorList>
            <person name="de Groot N.N."/>
        </authorList>
    </citation>
    <scope>NUCLEOTIDE SEQUENCE [LARGE SCALE GENOMIC DNA]</scope>
    <source>
        <strain evidence="1 2">CGMCC 1.7031</strain>
    </source>
</reference>
<protein>
    <recommendedName>
        <fullName evidence="3">ATPase subunit of terminase (GpP-like)</fullName>
    </recommendedName>
</protein>
<evidence type="ECO:0008006" key="3">
    <source>
        <dbReference type="Google" id="ProtNLM"/>
    </source>
</evidence>
<accession>A0A1G5K1X5</accession>
<organism evidence="1 2">
    <name type="scientific">Flavobacterium caeni</name>
    <dbReference type="NCBI Taxonomy" id="490189"/>
    <lineage>
        <taxon>Bacteria</taxon>
        <taxon>Pseudomonadati</taxon>
        <taxon>Bacteroidota</taxon>
        <taxon>Flavobacteriia</taxon>
        <taxon>Flavobacteriales</taxon>
        <taxon>Flavobacteriaceae</taxon>
        <taxon>Flavobacterium</taxon>
    </lineage>
</organism>
<dbReference type="EMBL" id="FMVF01000019">
    <property type="protein sequence ID" value="SCY94603.1"/>
    <property type="molecule type" value="Genomic_DNA"/>
</dbReference>